<evidence type="ECO:0000313" key="1">
    <source>
        <dbReference type="EMBL" id="ATA83181.1"/>
    </source>
</evidence>
<evidence type="ECO:0000313" key="4">
    <source>
        <dbReference type="Proteomes" id="UP000249902"/>
    </source>
</evidence>
<dbReference type="EMBL" id="UAVP01000003">
    <property type="protein sequence ID" value="SQA74140.1"/>
    <property type="molecule type" value="Genomic_DNA"/>
</dbReference>
<accession>A0AAX2I715</accession>
<name>A0AAX2I715_CAPSP</name>
<sequence>MRDFFKEYKKYIIKHPKKVEYKPTSNNFDIKELCKVVEKVNTNIPYTEEDQTAIEYFIEMSDNLHNLCVEFYKHIEDNYKHLNLKGCHIAEYIIAWINREYKVVWDKRKVALQKAGKGIFLLSDLTNFKLPSIDPKVGLLDARACLESMTDSCSLLLNYLRYFLNKELSYKDSKPEEFSGRIINLIQNSQMLVALKHSYNDILYNDGFVNIDKKNRLITFDYENKNNLKLLLAGNMMFTERQAYVMSRAREEGINPRLFKYISSYRIKNVIINNSSITLGFGKGYSKEYKLIVIEIQSYIDAYYEFLVGSTILPKLNNCTIDEAISVWCAIQYIVEYVLLNVNYNVSIIYQKDFSSVPSKILKKDLISYIEKLTNIKRSKIKAVITILEADWTKFNDIWTSMLYPVEEYYLLPFYPITCSSPYNVIDKIMFKGGFNLDDRGVQFENFLHNQLTQKETSYPITCIPTGKYGKKGSEEEIDILISMKNVVLVAEAKCIHYSIEPLNYAEAWERLEEGCEQAIRKAEFIKNNPQYFNKLGDYSSKEIIPFVVTNYPTFSGFSHKDVYVIDSYSFLSYMHCGTLSIRQLTSTIDPILGIKFFYHNEDQFSNKFIEYLSNNPIKQILLKQIYIHDLPITTGNNGWNTVSKSAQVNNDPIFNIPNDI</sequence>
<evidence type="ECO:0000313" key="3">
    <source>
        <dbReference type="Proteomes" id="UP000217301"/>
    </source>
</evidence>
<dbReference type="Proteomes" id="UP000249902">
    <property type="component" value="Unassembled WGS sequence"/>
</dbReference>
<protein>
    <recommendedName>
        <fullName evidence="5">NERD domain-containing protein</fullName>
    </recommendedName>
</protein>
<reference evidence="1" key="1">
    <citation type="journal article" date="2017" name="Genome Announc.">
        <title>Twelve Complete Reference Genomes of Clinical Isolates in the Capnocytophaga Genus.</title>
        <authorList>
            <person name="Villarma A."/>
            <person name="Gulvik C.A."/>
            <person name="Rowe L.A."/>
            <person name="Sheth M."/>
            <person name="Juieng P."/>
            <person name="Nicholson A.C."/>
            <person name="Loparev V.N."/>
            <person name="McQuiston J.R."/>
        </authorList>
    </citation>
    <scope>NUCLEOTIDE SEQUENCE</scope>
    <source>
        <strain evidence="1">KC1668</strain>
    </source>
</reference>
<evidence type="ECO:0008006" key="5">
    <source>
        <dbReference type="Google" id="ProtNLM"/>
    </source>
</evidence>
<evidence type="ECO:0000313" key="2">
    <source>
        <dbReference type="EMBL" id="SQA74140.1"/>
    </source>
</evidence>
<organism evidence="2 4">
    <name type="scientific">Capnocytophaga sputigena</name>
    <dbReference type="NCBI Taxonomy" id="1019"/>
    <lineage>
        <taxon>Bacteria</taxon>
        <taxon>Pseudomonadati</taxon>
        <taxon>Bacteroidota</taxon>
        <taxon>Flavobacteriia</taxon>
        <taxon>Flavobacteriales</taxon>
        <taxon>Flavobacteriaceae</taxon>
        <taxon>Capnocytophaga</taxon>
    </lineage>
</organism>
<proteinExistence type="predicted"/>
<dbReference type="KEGG" id="cspu:CGC55_01105"/>
<dbReference type="EMBL" id="CP022385">
    <property type="protein sequence ID" value="ATA83181.1"/>
    <property type="molecule type" value="Genomic_DNA"/>
</dbReference>
<reference evidence="3" key="2">
    <citation type="submission" date="2017-06" db="EMBL/GenBank/DDBJ databases">
        <title>Capnocytophaga spp. assemblies.</title>
        <authorList>
            <person name="Gulvik C.A."/>
        </authorList>
    </citation>
    <scope>NUCLEOTIDE SEQUENCE [LARGE SCALE GENOMIC DNA]</scope>
    <source>
        <strain evidence="3">KC1668</strain>
    </source>
</reference>
<dbReference type="AlphaFoldDB" id="A0AAX2I715"/>
<dbReference type="Proteomes" id="UP000217301">
    <property type="component" value="Chromosome"/>
</dbReference>
<gene>
    <name evidence="1" type="ORF">CGC55_01105</name>
    <name evidence="2" type="ORF">NCTC11653_00018</name>
</gene>
<reference evidence="2 4" key="3">
    <citation type="submission" date="2018-06" db="EMBL/GenBank/DDBJ databases">
        <authorList>
            <consortium name="Pathogen Informatics"/>
            <person name="Doyle S."/>
        </authorList>
    </citation>
    <scope>NUCLEOTIDE SEQUENCE [LARGE SCALE GENOMIC DNA]</scope>
    <source>
        <strain evidence="2 4">NCTC11653</strain>
    </source>
</reference>
<dbReference type="RefSeq" id="WP_002679177.1">
    <property type="nucleotide sequence ID" value="NZ_CP022385.1"/>
</dbReference>
<keyword evidence="3" id="KW-1185">Reference proteome</keyword>